<protein>
    <submittedName>
        <fullName evidence="1">Uncharacterized protein</fullName>
    </submittedName>
</protein>
<sequence length="216" mass="24636">MANLFLDNRIFHYVIAFKIEAELAVTEAGTVDADIIGDHRSTFCSISVKKIFNVHAPVKTMRVSRPKAPWMNDEVRNLVKLRTASLSWFNRSGSEADWVEYKPLRNSLLSSIRRSKRNFLYESVREGQSSAWGALRSLHVTTSGSSNADLPSGVMDPDALNKNFSQFYEANDKNCGDLIHFYSNSNSRSVIILLSTSCSWRKFRVFCRYTHKILWA</sequence>
<proteinExistence type="predicted"/>
<reference evidence="1 2" key="1">
    <citation type="journal article" date="2021" name="BMC Biol.">
        <title>Horizontally acquired antibacterial genes associated with adaptive radiation of ladybird beetles.</title>
        <authorList>
            <person name="Li H.S."/>
            <person name="Tang X.F."/>
            <person name="Huang Y.H."/>
            <person name="Xu Z.Y."/>
            <person name="Chen M.L."/>
            <person name="Du X.Y."/>
            <person name="Qiu B.Y."/>
            <person name="Chen P.T."/>
            <person name="Zhang W."/>
            <person name="Slipinski A."/>
            <person name="Escalona H.E."/>
            <person name="Waterhouse R.M."/>
            <person name="Zwick A."/>
            <person name="Pang H."/>
        </authorList>
    </citation>
    <scope>NUCLEOTIDE SEQUENCE [LARGE SCALE GENOMIC DNA]</scope>
    <source>
        <strain evidence="1">SYSU2018</strain>
    </source>
</reference>
<dbReference type="AlphaFoldDB" id="A0ABD2N5K8"/>
<dbReference type="Proteomes" id="UP001516400">
    <property type="component" value="Unassembled WGS sequence"/>
</dbReference>
<name>A0ABD2N5K8_9CUCU</name>
<dbReference type="EMBL" id="JABFTP020000062">
    <property type="protein sequence ID" value="KAL3273574.1"/>
    <property type="molecule type" value="Genomic_DNA"/>
</dbReference>
<evidence type="ECO:0000313" key="1">
    <source>
        <dbReference type="EMBL" id="KAL3273574.1"/>
    </source>
</evidence>
<gene>
    <name evidence="1" type="ORF">HHI36_015008</name>
</gene>
<comment type="caution">
    <text evidence="1">The sequence shown here is derived from an EMBL/GenBank/DDBJ whole genome shotgun (WGS) entry which is preliminary data.</text>
</comment>
<accession>A0ABD2N5K8</accession>
<evidence type="ECO:0000313" key="2">
    <source>
        <dbReference type="Proteomes" id="UP001516400"/>
    </source>
</evidence>
<organism evidence="1 2">
    <name type="scientific">Cryptolaemus montrouzieri</name>
    <dbReference type="NCBI Taxonomy" id="559131"/>
    <lineage>
        <taxon>Eukaryota</taxon>
        <taxon>Metazoa</taxon>
        <taxon>Ecdysozoa</taxon>
        <taxon>Arthropoda</taxon>
        <taxon>Hexapoda</taxon>
        <taxon>Insecta</taxon>
        <taxon>Pterygota</taxon>
        <taxon>Neoptera</taxon>
        <taxon>Endopterygota</taxon>
        <taxon>Coleoptera</taxon>
        <taxon>Polyphaga</taxon>
        <taxon>Cucujiformia</taxon>
        <taxon>Coccinelloidea</taxon>
        <taxon>Coccinellidae</taxon>
        <taxon>Scymninae</taxon>
        <taxon>Scymnini</taxon>
        <taxon>Cryptolaemus</taxon>
    </lineage>
</organism>
<keyword evidence="2" id="KW-1185">Reference proteome</keyword>